<feature type="region of interest" description="Disordered" evidence="2">
    <location>
        <begin position="460"/>
        <end position="483"/>
    </location>
</feature>
<reference evidence="3 4" key="1">
    <citation type="submission" date="2024-07" db="EMBL/GenBank/DDBJ databases">
        <title>Section-level genome sequencing and comparative genomics of Aspergillus sections Usti and Cavernicolus.</title>
        <authorList>
            <consortium name="Lawrence Berkeley National Laboratory"/>
            <person name="Nybo J.L."/>
            <person name="Vesth T.C."/>
            <person name="Theobald S."/>
            <person name="Frisvad J.C."/>
            <person name="Larsen T.O."/>
            <person name="Kjaerboelling I."/>
            <person name="Rothschild-Mancinelli K."/>
            <person name="Lyhne E.K."/>
            <person name="Kogle M.E."/>
            <person name="Barry K."/>
            <person name="Clum A."/>
            <person name="Na H."/>
            <person name="Ledsgaard L."/>
            <person name="Lin J."/>
            <person name="Lipzen A."/>
            <person name="Kuo A."/>
            <person name="Riley R."/>
            <person name="Mondo S."/>
            <person name="Labutti K."/>
            <person name="Haridas S."/>
            <person name="Pangalinan J."/>
            <person name="Salamov A.A."/>
            <person name="Simmons B.A."/>
            <person name="Magnuson J.K."/>
            <person name="Chen J."/>
            <person name="Drula E."/>
            <person name="Henrissat B."/>
            <person name="Wiebenga A."/>
            <person name="Lubbers R.J."/>
            <person name="Gomes A.C."/>
            <person name="Makela M.R."/>
            <person name="Stajich J."/>
            <person name="Grigoriev I.V."/>
            <person name="Mortensen U.H."/>
            <person name="De Vries R.P."/>
            <person name="Baker S.E."/>
            <person name="Andersen M.R."/>
        </authorList>
    </citation>
    <scope>NUCLEOTIDE SEQUENCE [LARGE SCALE GENOMIC DNA]</scope>
    <source>
        <strain evidence="3 4">CBS 123904</strain>
    </source>
</reference>
<comment type="caution">
    <text evidence="3">The sequence shown here is derived from an EMBL/GenBank/DDBJ whole genome shotgun (WGS) entry which is preliminary data.</text>
</comment>
<dbReference type="EMBL" id="JBFXLU010000071">
    <property type="protein sequence ID" value="KAL2845518.1"/>
    <property type="molecule type" value="Genomic_DNA"/>
</dbReference>
<proteinExistence type="inferred from homology"/>
<dbReference type="PANTHER" id="PTHR24305:SF222">
    <property type="entry name" value="CYTOCHROME P450 MONOOXYGENASE STCS"/>
    <property type="match status" value="1"/>
</dbReference>
<dbReference type="Gene3D" id="1.10.630.10">
    <property type="entry name" value="Cytochrome P450"/>
    <property type="match status" value="1"/>
</dbReference>
<comment type="similarity">
    <text evidence="1">Belongs to the cytochrome P450 family.</text>
</comment>
<protein>
    <submittedName>
        <fullName evidence="3">Cytochrome P450</fullName>
    </submittedName>
</protein>
<dbReference type="PRINTS" id="PR00463">
    <property type="entry name" value="EP450I"/>
</dbReference>
<feature type="compositionally biased region" description="Polar residues" evidence="2">
    <location>
        <begin position="460"/>
        <end position="470"/>
    </location>
</feature>
<dbReference type="PRINTS" id="PR00385">
    <property type="entry name" value="P450"/>
</dbReference>
<dbReference type="CDD" id="cd11051">
    <property type="entry name" value="CYP59-like"/>
    <property type="match status" value="1"/>
</dbReference>
<sequence>MLLWIALLTSIPLLTLYLLERSRYFRLRQYANFPQLPRSLISGHMKALDAVMGEGDRRRHIDQVFLEIKDKLDNPPLFIVDLRPVLYTICVICSHEVAEQISRASRTFPYSLPKGDVLENFTPLIGERSILSAQGSEWKALRKQFNPGFAPQRLISLLPEILDRVQRFVDILDEHAVSGEVVALDELCINLTFDIIGTVTMEEDLRAQGGTGSQSEIVTVFRELVSLYRTNGSASWDQFKLGTKIRRWRLSKKLDSILHKCVRAKYREWKSANSDEGPKNQGKSRSVLALSFEGEGEGDGAATGKLSLSSEFLSRTCDQLKTFLFAGHDTTSSLLQWTFYELSRTPHALKMARRELEEILGPDANPAVVYDLLRRSSGTESLVSRMVYLAAIIKEALRLHPPAGTGRFVPHGTGFSVALPDGQSLCLDGMLLHNCETIIQRDERVYGATKDVFMPERWLDSNNKNNKLEPTSTGGSSRGSDGTIGGIAIATATGIPPSAWRPFERGPRNCIGQELANLEAKVVLACTLRRFDFVKVGLGEVALDSAGKPVMGAFGQHEVKEELFNIMEVTGKPVDGTRVRVSFA</sequence>
<organism evidence="3 4">
    <name type="scientific">Aspergillus pseudoustus</name>
    <dbReference type="NCBI Taxonomy" id="1810923"/>
    <lineage>
        <taxon>Eukaryota</taxon>
        <taxon>Fungi</taxon>
        <taxon>Dikarya</taxon>
        <taxon>Ascomycota</taxon>
        <taxon>Pezizomycotina</taxon>
        <taxon>Eurotiomycetes</taxon>
        <taxon>Eurotiomycetidae</taxon>
        <taxon>Eurotiales</taxon>
        <taxon>Aspergillaceae</taxon>
        <taxon>Aspergillus</taxon>
        <taxon>Aspergillus subgen. Nidulantes</taxon>
    </lineage>
</organism>
<keyword evidence="4" id="KW-1185">Reference proteome</keyword>
<dbReference type="InterPro" id="IPR002401">
    <property type="entry name" value="Cyt_P450_E_grp-I"/>
</dbReference>
<dbReference type="PANTHER" id="PTHR24305">
    <property type="entry name" value="CYTOCHROME P450"/>
    <property type="match status" value="1"/>
</dbReference>
<dbReference type="InterPro" id="IPR001128">
    <property type="entry name" value="Cyt_P450"/>
</dbReference>
<dbReference type="Proteomes" id="UP001610446">
    <property type="component" value="Unassembled WGS sequence"/>
</dbReference>
<evidence type="ECO:0000256" key="2">
    <source>
        <dbReference type="SAM" id="MobiDB-lite"/>
    </source>
</evidence>
<gene>
    <name evidence="3" type="ORF">BJY01DRAFT_263630</name>
</gene>
<accession>A0ABR4K2W9</accession>
<dbReference type="InterPro" id="IPR036396">
    <property type="entry name" value="Cyt_P450_sf"/>
</dbReference>
<evidence type="ECO:0000313" key="3">
    <source>
        <dbReference type="EMBL" id="KAL2845518.1"/>
    </source>
</evidence>
<evidence type="ECO:0000313" key="4">
    <source>
        <dbReference type="Proteomes" id="UP001610446"/>
    </source>
</evidence>
<evidence type="ECO:0000256" key="1">
    <source>
        <dbReference type="ARBA" id="ARBA00010617"/>
    </source>
</evidence>
<dbReference type="InterPro" id="IPR050121">
    <property type="entry name" value="Cytochrome_P450_monoxygenase"/>
</dbReference>
<dbReference type="SUPFAM" id="SSF48264">
    <property type="entry name" value="Cytochrome P450"/>
    <property type="match status" value="1"/>
</dbReference>
<name>A0ABR4K2W9_9EURO</name>
<feature type="compositionally biased region" description="Low complexity" evidence="2">
    <location>
        <begin position="471"/>
        <end position="483"/>
    </location>
</feature>
<dbReference type="Pfam" id="PF00067">
    <property type="entry name" value="p450"/>
    <property type="match status" value="1"/>
</dbReference>